<keyword evidence="2" id="KW-1185">Reference proteome</keyword>
<dbReference type="AlphaFoldDB" id="A0AAN7UYN5"/>
<dbReference type="Proteomes" id="UP001305414">
    <property type="component" value="Unassembled WGS sequence"/>
</dbReference>
<evidence type="ECO:0000313" key="2">
    <source>
        <dbReference type="Proteomes" id="UP001305414"/>
    </source>
</evidence>
<sequence length="93" mass="10039">MHSLTNGVNDLVNHDFAEFEFTVALLIVISTVCDHSDTLTVVALNAKASISVAGSVSIFVIIKCRSSRLFTDAAITLSTSFVVLPSQIKRLQE</sequence>
<proteinExistence type="predicted"/>
<dbReference type="EMBL" id="JAWHQM010000048">
    <property type="protein sequence ID" value="KAK5635111.1"/>
    <property type="molecule type" value="Genomic_DNA"/>
</dbReference>
<reference evidence="1 2" key="1">
    <citation type="submission" date="2023-10" db="EMBL/GenBank/DDBJ databases">
        <title>Draft genome sequence of Xylaria bambusicola isolate GMP-LS, the root and basal stem rot pathogen of sugarcane in Indonesia.</title>
        <authorList>
            <person name="Selvaraj P."/>
            <person name="Muralishankar V."/>
            <person name="Muruganantham S."/>
            <person name="Sp S."/>
            <person name="Haryani S."/>
            <person name="Lau K.J.X."/>
            <person name="Naqvi N.I."/>
        </authorList>
    </citation>
    <scope>NUCLEOTIDE SEQUENCE [LARGE SCALE GENOMIC DNA]</scope>
    <source>
        <strain evidence="1">GMP-LS</strain>
    </source>
</reference>
<gene>
    <name evidence="1" type="ORF">RRF57_010823</name>
</gene>
<evidence type="ECO:0000313" key="1">
    <source>
        <dbReference type="EMBL" id="KAK5635111.1"/>
    </source>
</evidence>
<comment type="caution">
    <text evidence="1">The sequence shown here is derived from an EMBL/GenBank/DDBJ whole genome shotgun (WGS) entry which is preliminary data.</text>
</comment>
<name>A0AAN7UYN5_9PEZI</name>
<accession>A0AAN7UYN5</accession>
<protein>
    <submittedName>
        <fullName evidence="1">Uncharacterized protein</fullName>
    </submittedName>
</protein>
<organism evidence="1 2">
    <name type="scientific">Xylaria bambusicola</name>
    <dbReference type="NCBI Taxonomy" id="326684"/>
    <lineage>
        <taxon>Eukaryota</taxon>
        <taxon>Fungi</taxon>
        <taxon>Dikarya</taxon>
        <taxon>Ascomycota</taxon>
        <taxon>Pezizomycotina</taxon>
        <taxon>Sordariomycetes</taxon>
        <taxon>Xylariomycetidae</taxon>
        <taxon>Xylariales</taxon>
        <taxon>Xylariaceae</taxon>
        <taxon>Xylaria</taxon>
    </lineage>
</organism>